<proteinExistence type="predicted"/>
<dbReference type="Proteomes" id="UP000799440">
    <property type="component" value="Unassembled WGS sequence"/>
</dbReference>
<evidence type="ECO:0000313" key="2">
    <source>
        <dbReference type="EMBL" id="KAF2742111.1"/>
    </source>
</evidence>
<feature type="compositionally biased region" description="Low complexity" evidence="1">
    <location>
        <begin position="11"/>
        <end position="23"/>
    </location>
</feature>
<evidence type="ECO:0000313" key="3">
    <source>
        <dbReference type="Proteomes" id="UP000799440"/>
    </source>
</evidence>
<sequence length="297" mass="32715">MGLTAGRELTPSSSSSNSSAPANKKPRGVTPSLHRTRGVSKPESVTMSKPKRRTAPKPNALQPRPTVRRDSTSSAPVTPVPNKRPRVEDNPLNYLVKTLRQHQGMSWDQICAIVNDQRPPGSDIFTPAAAYSRFVRNAPILARASGEVGFDPKDYMHLRHPHHYPTAGFLGNADSRLTQHMKRNPHGLPKEMRGNVRSNKVDDESELESEVRQGMLKQAFQIAADNFWTVVADHMEKASGVLFTPEVLQRKYTEIVEMGESEAGFMEAEQGSGDEGGMVEGRDGEHGGDDEDHDMLG</sequence>
<feature type="compositionally biased region" description="Acidic residues" evidence="1">
    <location>
        <begin position="288"/>
        <end position="297"/>
    </location>
</feature>
<organism evidence="2 3">
    <name type="scientific">Sporormia fimetaria CBS 119925</name>
    <dbReference type="NCBI Taxonomy" id="1340428"/>
    <lineage>
        <taxon>Eukaryota</taxon>
        <taxon>Fungi</taxon>
        <taxon>Dikarya</taxon>
        <taxon>Ascomycota</taxon>
        <taxon>Pezizomycotina</taxon>
        <taxon>Dothideomycetes</taxon>
        <taxon>Pleosporomycetidae</taxon>
        <taxon>Pleosporales</taxon>
        <taxon>Sporormiaceae</taxon>
        <taxon>Sporormia</taxon>
    </lineage>
</organism>
<feature type="compositionally biased region" description="Basic and acidic residues" evidence="1">
    <location>
        <begin position="188"/>
        <end position="202"/>
    </location>
</feature>
<dbReference type="EMBL" id="MU006615">
    <property type="protein sequence ID" value="KAF2742111.1"/>
    <property type="molecule type" value="Genomic_DNA"/>
</dbReference>
<dbReference type="OrthoDB" id="3438274at2759"/>
<accession>A0A6A6UYE5</accession>
<feature type="region of interest" description="Disordered" evidence="1">
    <location>
        <begin position="1"/>
        <end position="91"/>
    </location>
</feature>
<protein>
    <submittedName>
        <fullName evidence="2">Uncharacterized protein</fullName>
    </submittedName>
</protein>
<reference evidence="2" key="1">
    <citation type="journal article" date="2020" name="Stud. Mycol.">
        <title>101 Dothideomycetes genomes: a test case for predicting lifestyles and emergence of pathogens.</title>
        <authorList>
            <person name="Haridas S."/>
            <person name="Albert R."/>
            <person name="Binder M."/>
            <person name="Bloem J."/>
            <person name="Labutti K."/>
            <person name="Salamov A."/>
            <person name="Andreopoulos B."/>
            <person name="Baker S."/>
            <person name="Barry K."/>
            <person name="Bills G."/>
            <person name="Bluhm B."/>
            <person name="Cannon C."/>
            <person name="Castanera R."/>
            <person name="Culley D."/>
            <person name="Daum C."/>
            <person name="Ezra D."/>
            <person name="Gonzalez J."/>
            <person name="Henrissat B."/>
            <person name="Kuo A."/>
            <person name="Liang C."/>
            <person name="Lipzen A."/>
            <person name="Lutzoni F."/>
            <person name="Magnuson J."/>
            <person name="Mondo S."/>
            <person name="Nolan M."/>
            <person name="Ohm R."/>
            <person name="Pangilinan J."/>
            <person name="Park H.-J."/>
            <person name="Ramirez L."/>
            <person name="Alfaro M."/>
            <person name="Sun H."/>
            <person name="Tritt A."/>
            <person name="Yoshinaga Y."/>
            <person name="Zwiers L.-H."/>
            <person name="Turgeon B."/>
            <person name="Goodwin S."/>
            <person name="Spatafora J."/>
            <person name="Crous P."/>
            <person name="Grigoriev I."/>
        </authorList>
    </citation>
    <scope>NUCLEOTIDE SEQUENCE</scope>
    <source>
        <strain evidence="2">CBS 119925</strain>
    </source>
</reference>
<name>A0A6A6UYE5_9PLEO</name>
<feature type="region of interest" description="Disordered" evidence="1">
    <location>
        <begin position="264"/>
        <end position="297"/>
    </location>
</feature>
<evidence type="ECO:0000256" key="1">
    <source>
        <dbReference type="SAM" id="MobiDB-lite"/>
    </source>
</evidence>
<gene>
    <name evidence="2" type="ORF">M011DRAFT_481989</name>
</gene>
<feature type="region of interest" description="Disordered" evidence="1">
    <location>
        <begin position="183"/>
        <end position="209"/>
    </location>
</feature>
<keyword evidence="3" id="KW-1185">Reference proteome</keyword>
<dbReference type="AlphaFoldDB" id="A0A6A6UYE5"/>